<dbReference type="EMBL" id="PNRF01000039">
    <property type="protein sequence ID" value="PMR72973.1"/>
    <property type="molecule type" value="Genomic_DNA"/>
</dbReference>
<sequence length="333" mass="35936">MHYYAVGDSGGLIRYQAEAPRPGPGQVLVRMHAAALNHRDLLVASGRYALGKTPENLVPLSDGAGEVVEVGDDVTRVSPGDRVAATFVQQWIAGEYEESYAGSALGGGCHGVLREYAVFDQHGLVELPSHLSFQEGCTLPCAGVTAWNALFGNRPIQPGDAVLILGTGGVSLFALQFAKLAGARVVATSSSEEKLATLDRLGANDTINYSTHREWHERVLELTGGTGVDHVVEVVGGENVGRSIEATRNGGMVHLIGAQAKGLIDPTRARRRNVTLRGLYVGSRTHFEAMNRAIDWHGIRPVMDRTYEFREAERAYEHLRTGHHVGKVVISFP</sequence>
<dbReference type="GO" id="GO:0016491">
    <property type="term" value="F:oxidoreductase activity"/>
    <property type="evidence" value="ECO:0007669"/>
    <property type="project" value="InterPro"/>
</dbReference>
<accession>A0A2N7TXR4</accession>
<dbReference type="PANTHER" id="PTHR45033:SF2">
    <property type="entry name" value="ZINC-TYPE ALCOHOL DEHYDROGENASE-LIKE PROTEIN C1773.06C"/>
    <property type="match status" value="1"/>
</dbReference>
<dbReference type="InterPro" id="IPR052711">
    <property type="entry name" value="Zinc_ADH-like"/>
</dbReference>
<dbReference type="OrthoDB" id="9787435at2"/>
<proteinExistence type="predicted"/>
<dbReference type="Pfam" id="PF00107">
    <property type="entry name" value="ADH_zinc_N"/>
    <property type="match status" value="1"/>
</dbReference>
<keyword evidence="3" id="KW-1185">Reference proteome</keyword>
<feature type="domain" description="Enoyl reductase (ER)" evidence="1">
    <location>
        <begin position="7"/>
        <end position="330"/>
    </location>
</feature>
<dbReference type="InterPro" id="IPR036291">
    <property type="entry name" value="NAD(P)-bd_dom_sf"/>
</dbReference>
<dbReference type="PANTHER" id="PTHR45033">
    <property type="match status" value="1"/>
</dbReference>
<dbReference type="Gene3D" id="3.40.50.720">
    <property type="entry name" value="NAD(P)-binding Rossmann-like Domain"/>
    <property type="match status" value="1"/>
</dbReference>
<dbReference type="SUPFAM" id="SSF50129">
    <property type="entry name" value="GroES-like"/>
    <property type="match status" value="1"/>
</dbReference>
<dbReference type="RefSeq" id="WP_102654973.1">
    <property type="nucleotide sequence ID" value="NZ_PNRF01000039.1"/>
</dbReference>
<gene>
    <name evidence="2" type="ORF">C1H69_19050</name>
</gene>
<dbReference type="InterPro" id="IPR020843">
    <property type="entry name" value="ER"/>
</dbReference>
<dbReference type="Pfam" id="PF08240">
    <property type="entry name" value="ADH_N"/>
    <property type="match status" value="1"/>
</dbReference>
<dbReference type="InterPro" id="IPR013154">
    <property type="entry name" value="ADH-like_N"/>
</dbReference>
<reference evidence="2 3" key="1">
    <citation type="submission" date="2018-01" db="EMBL/GenBank/DDBJ databases">
        <title>Halomonas endophytica sp. nov., isolated from storage liquid in the stems of Populus euphratica.</title>
        <authorList>
            <person name="Chen C."/>
        </authorList>
    </citation>
    <scope>NUCLEOTIDE SEQUENCE [LARGE SCALE GENOMIC DNA]</scope>
    <source>
        <strain evidence="2 3">MC28</strain>
    </source>
</reference>
<dbReference type="AlphaFoldDB" id="A0A2N7TXR4"/>
<dbReference type="Gene3D" id="3.90.180.10">
    <property type="entry name" value="Medium-chain alcohol dehydrogenases, catalytic domain"/>
    <property type="match status" value="1"/>
</dbReference>
<evidence type="ECO:0000313" key="3">
    <source>
        <dbReference type="Proteomes" id="UP000235803"/>
    </source>
</evidence>
<name>A0A2N7TXR4_9GAMM</name>
<evidence type="ECO:0000259" key="1">
    <source>
        <dbReference type="SMART" id="SM00829"/>
    </source>
</evidence>
<comment type="caution">
    <text evidence="2">The sequence shown here is derived from an EMBL/GenBank/DDBJ whole genome shotgun (WGS) entry which is preliminary data.</text>
</comment>
<protein>
    <submittedName>
        <fullName evidence="2">NAD(P)-dependent alcohol dehydrogenase</fullName>
    </submittedName>
</protein>
<dbReference type="InterPro" id="IPR011032">
    <property type="entry name" value="GroES-like_sf"/>
</dbReference>
<organism evidence="2 3">
    <name type="scientific">Billgrantia endophytica</name>
    <dbReference type="NCBI Taxonomy" id="2033802"/>
    <lineage>
        <taxon>Bacteria</taxon>
        <taxon>Pseudomonadati</taxon>
        <taxon>Pseudomonadota</taxon>
        <taxon>Gammaproteobacteria</taxon>
        <taxon>Oceanospirillales</taxon>
        <taxon>Halomonadaceae</taxon>
        <taxon>Billgrantia</taxon>
    </lineage>
</organism>
<evidence type="ECO:0000313" key="2">
    <source>
        <dbReference type="EMBL" id="PMR72973.1"/>
    </source>
</evidence>
<dbReference type="SUPFAM" id="SSF51735">
    <property type="entry name" value="NAD(P)-binding Rossmann-fold domains"/>
    <property type="match status" value="1"/>
</dbReference>
<dbReference type="SMART" id="SM00829">
    <property type="entry name" value="PKS_ER"/>
    <property type="match status" value="1"/>
</dbReference>
<dbReference type="CDD" id="cd08276">
    <property type="entry name" value="MDR7"/>
    <property type="match status" value="1"/>
</dbReference>
<dbReference type="InterPro" id="IPR013149">
    <property type="entry name" value="ADH-like_C"/>
</dbReference>
<dbReference type="Proteomes" id="UP000235803">
    <property type="component" value="Unassembled WGS sequence"/>
</dbReference>